<proteinExistence type="predicted"/>
<evidence type="ECO:0000313" key="1">
    <source>
        <dbReference type="EMBL" id="KAF4142693.1"/>
    </source>
</evidence>
<evidence type="ECO:0000313" key="2">
    <source>
        <dbReference type="Proteomes" id="UP000704712"/>
    </source>
</evidence>
<dbReference type="Proteomes" id="UP000704712">
    <property type="component" value="Unassembled WGS sequence"/>
</dbReference>
<sequence length="91" mass="10522">KVEPKFRSTADVDDFVAALPDKEMRDIDKNLSLRGEKYFHDYLWMTRWLIELSEELRLRKVYLLSVTSVAQGEAEGLDSKEVNVKAVPFSS</sequence>
<protein>
    <submittedName>
        <fullName evidence="1">Uncharacterized protein</fullName>
    </submittedName>
</protein>
<accession>A0A8S9UQD3</accession>
<dbReference type="EMBL" id="JAACNO010001157">
    <property type="protein sequence ID" value="KAF4142693.1"/>
    <property type="molecule type" value="Genomic_DNA"/>
</dbReference>
<reference evidence="1" key="1">
    <citation type="submission" date="2020-03" db="EMBL/GenBank/DDBJ databases">
        <title>Hybrid Assembly of Korean Phytophthora infestans isolates.</title>
        <authorList>
            <person name="Prokchorchik M."/>
            <person name="Lee Y."/>
            <person name="Seo J."/>
            <person name="Cho J.-H."/>
            <person name="Park Y.-E."/>
            <person name="Jang D.-C."/>
            <person name="Im J.-S."/>
            <person name="Choi J.-G."/>
            <person name="Park H.-J."/>
            <person name="Lee G.-B."/>
            <person name="Lee Y.-G."/>
            <person name="Hong S.-Y."/>
            <person name="Cho K."/>
            <person name="Sohn K.H."/>
        </authorList>
    </citation>
    <scope>NUCLEOTIDE SEQUENCE</scope>
    <source>
        <strain evidence="1">KR_2_A2</strain>
    </source>
</reference>
<comment type="caution">
    <text evidence="1">The sequence shown here is derived from an EMBL/GenBank/DDBJ whole genome shotgun (WGS) entry which is preliminary data.</text>
</comment>
<feature type="non-terminal residue" evidence="1">
    <location>
        <position position="91"/>
    </location>
</feature>
<gene>
    <name evidence="1" type="ORF">GN958_ATG08085</name>
</gene>
<feature type="non-terminal residue" evidence="1">
    <location>
        <position position="1"/>
    </location>
</feature>
<organism evidence="1 2">
    <name type="scientific">Phytophthora infestans</name>
    <name type="common">Potato late blight agent</name>
    <name type="synonym">Botrytis infestans</name>
    <dbReference type="NCBI Taxonomy" id="4787"/>
    <lineage>
        <taxon>Eukaryota</taxon>
        <taxon>Sar</taxon>
        <taxon>Stramenopiles</taxon>
        <taxon>Oomycota</taxon>
        <taxon>Peronosporomycetes</taxon>
        <taxon>Peronosporales</taxon>
        <taxon>Peronosporaceae</taxon>
        <taxon>Phytophthora</taxon>
    </lineage>
</organism>
<dbReference type="AlphaFoldDB" id="A0A8S9UQD3"/>
<name>A0A8S9UQD3_PHYIN</name>